<organism evidence="4 5">
    <name type="scientific">Wolfiporia cocos (strain MD-104)</name>
    <name type="common">Brown rot fungus</name>
    <dbReference type="NCBI Taxonomy" id="742152"/>
    <lineage>
        <taxon>Eukaryota</taxon>
        <taxon>Fungi</taxon>
        <taxon>Dikarya</taxon>
        <taxon>Basidiomycota</taxon>
        <taxon>Agaricomycotina</taxon>
        <taxon>Agaricomycetes</taxon>
        <taxon>Polyporales</taxon>
        <taxon>Phaeolaceae</taxon>
        <taxon>Wolfiporia</taxon>
    </lineage>
</organism>
<dbReference type="AlphaFoldDB" id="A0A2H3JXA4"/>
<dbReference type="PANTHER" id="PTHR42886">
    <property type="entry name" value="RE40534P-RELATED"/>
    <property type="match status" value="1"/>
</dbReference>
<evidence type="ECO:0000256" key="1">
    <source>
        <dbReference type="ARBA" id="ARBA00038097"/>
    </source>
</evidence>
<dbReference type="OrthoDB" id="7457040at2759"/>
<keyword evidence="5" id="KW-1185">Reference proteome</keyword>
<dbReference type="GO" id="GO:0005743">
    <property type="term" value="C:mitochondrial inner membrane"/>
    <property type="evidence" value="ECO:0007669"/>
    <property type="project" value="TreeGrafter"/>
</dbReference>
<proteinExistence type="inferred from homology"/>
<dbReference type="PANTHER" id="PTHR42886:SF29">
    <property type="entry name" value="PUMMELIG, ISOFORM A"/>
    <property type="match status" value="1"/>
</dbReference>
<dbReference type="EMBL" id="KB468113">
    <property type="protein sequence ID" value="PCH41364.1"/>
    <property type="molecule type" value="Genomic_DNA"/>
</dbReference>
<feature type="region of interest" description="Disordered" evidence="2">
    <location>
        <begin position="235"/>
        <end position="269"/>
    </location>
</feature>
<accession>A0A2H3JXA4</accession>
<dbReference type="GO" id="GO:0035965">
    <property type="term" value="P:cardiolipin acyl-chain remodeling"/>
    <property type="evidence" value="ECO:0007669"/>
    <property type="project" value="TreeGrafter"/>
</dbReference>
<dbReference type="Pfam" id="PF00561">
    <property type="entry name" value="Abhydrolase_1"/>
    <property type="match status" value="1"/>
</dbReference>
<feature type="compositionally biased region" description="Basic and acidic residues" evidence="2">
    <location>
        <begin position="252"/>
        <end position="269"/>
    </location>
</feature>
<dbReference type="Proteomes" id="UP000218811">
    <property type="component" value="Unassembled WGS sequence"/>
</dbReference>
<keyword evidence="4" id="KW-0378">Hydrolase</keyword>
<sequence>MATAATSVPPGVLPLPPAREIPSTFVASLKSWWVAGDKESAAAEERLLRKLPFFRPAGSPPTSPDDQQPVIARSMRVDLDTPKHYLNTLIMESTSPAKSSTQPPAVLLHGYGAGLGFFFQNLLALGQWAGRRRTSVYALDWLGMGRSARVPFTIKAKREDIDGRVREAEGFFIDSLEQWRVRMGLERMTLIGHSLGGYLSVAYALKYPTRVSKIILLSPAGVPCDPNSTVYSREVTDAQDTSSASSAGHAEAATKPRIEEVKTDQTEAQQKESRSRRLFTYLWEEGWSPFQVVRSSLFWGPMLVGKYSSRRFIGLSEEDTRAMNDYIVNLVLAKGSGEYCVSHLLAPGAHARRPLVDRIAALKIPITFVYGDHDWMDPDGGTQAVENLRQAGNGDGKMYIIPHAGHHVYLDNPKAVNDLLIKELERPRDARSY</sequence>
<dbReference type="GO" id="GO:0004623">
    <property type="term" value="F:phospholipase A2 activity"/>
    <property type="evidence" value="ECO:0007669"/>
    <property type="project" value="TreeGrafter"/>
</dbReference>
<dbReference type="STRING" id="742152.A0A2H3JXA4"/>
<protein>
    <submittedName>
        <fullName evidence="4">Alpha/beta-hydrolase</fullName>
    </submittedName>
</protein>
<evidence type="ECO:0000313" key="4">
    <source>
        <dbReference type="EMBL" id="PCH41364.1"/>
    </source>
</evidence>
<name>A0A2H3JXA4_WOLCO</name>
<evidence type="ECO:0000259" key="3">
    <source>
        <dbReference type="Pfam" id="PF00561"/>
    </source>
</evidence>
<reference evidence="4 5" key="1">
    <citation type="journal article" date="2012" name="Science">
        <title>The Paleozoic origin of enzymatic lignin decomposition reconstructed from 31 fungal genomes.</title>
        <authorList>
            <person name="Floudas D."/>
            <person name="Binder M."/>
            <person name="Riley R."/>
            <person name="Barry K."/>
            <person name="Blanchette R.A."/>
            <person name="Henrissat B."/>
            <person name="Martinez A.T."/>
            <person name="Otillar R."/>
            <person name="Spatafora J.W."/>
            <person name="Yadav J.S."/>
            <person name="Aerts A."/>
            <person name="Benoit I."/>
            <person name="Boyd A."/>
            <person name="Carlson A."/>
            <person name="Copeland A."/>
            <person name="Coutinho P.M."/>
            <person name="de Vries R.P."/>
            <person name="Ferreira P."/>
            <person name="Findley K."/>
            <person name="Foster B."/>
            <person name="Gaskell J."/>
            <person name="Glotzer D."/>
            <person name="Gorecki P."/>
            <person name="Heitman J."/>
            <person name="Hesse C."/>
            <person name="Hori C."/>
            <person name="Igarashi K."/>
            <person name="Jurgens J.A."/>
            <person name="Kallen N."/>
            <person name="Kersten P."/>
            <person name="Kohler A."/>
            <person name="Kuees U."/>
            <person name="Kumar T.K.A."/>
            <person name="Kuo A."/>
            <person name="LaButti K."/>
            <person name="Larrondo L.F."/>
            <person name="Lindquist E."/>
            <person name="Ling A."/>
            <person name="Lombard V."/>
            <person name="Lucas S."/>
            <person name="Lundell T."/>
            <person name="Martin R."/>
            <person name="McLaughlin D.J."/>
            <person name="Morgenstern I."/>
            <person name="Morin E."/>
            <person name="Murat C."/>
            <person name="Nagy L.G."/>
            <person name="Nolan M."/>
            <person name="Ohm R.A."/>
            <person name="Patyshakuliyeva A."/>
            <person name="Rokas A."/>
            <person name="Ruiz-Duenas F.J."/>
            <person name="Sabat G."/>
            <person name="Salamov A."/>
            <person name="Samejima M."/>
            <person name="Schmutz J."/>
            <person name="Slot J.C."/>
            <person name="St John F."/>
            <person name="Stenlid J."/>
            <person name="Sun H."/>
            <person name="Sun S."/>
            <person name="Syed K."/>
            <person name="Tsang A."/>
            <person name="Wiebenga A."/>
            <person name="Young D."/>
            <person name="Pisabarro A."/>
            <person name="Eastwood D.C."/>
            <person name="Martin F."/>
            <person name="Cullen D."/>
            <person name="Grigoriev I.V."/>
            <person name="Hibbett D.S."/>
        </authorList>
    </citation>
    <scope>NUCLEOTIDE SEQUENCE [LARGE SCALE GENOMIC DNA]</scope>
    <source>
        <strain evidence="4 5">MD-104</strain>
    </source>
</reference>
<dbReference type="InterPro" id="IPR000073">
    <property type="entry name" value="AB_hydrolase_1"/>
</dbReference>
<feature type="domain" description="AB hydrolase-1" evidence="3">
    <location>
        <begin position="106"/>
        <end position="413"/>
    </location>
</feature>
<comment type="similarity">
    <text evidence="1">Belongs to the peptidase S33 family. ABHD4/ABHD5 subfamily.</text>
</comment>
<dbReference type="GO" id="GO:0042171">
    <property type="term" value="F:lysophosphatidic acid acyltransferase activity"/>
    <property type="evidence" value="ECO:0007669"/>
    <property type="project" value="TreeGrafter"/>
</dbReference>
<dbReference type="Gene3D" id="3.40.50.1820">
    <property type="entry name" value="alpha/beta hydrolase"/>
    <property type="match status" value="1"/>
</dbReference>
<dbReference type="SUPFAM" id="SSF53474">
    <property type="entry name" value="alpha/beta-Hydrolases"/>
    <property type="match status" value="1"/>
</dbReference>
<dbReference type="GO" id="GO:0006654">
    <property type="term" value="P:phosphatidic acid biosynthetic process"/>
    <property type="evidence" value="ECO:0007669"/>
    <property type="project" value="TreeGrafter"/>
</dbReference>
<dbReference type="OMA" id="AFHSMMQ"/>
<dbReference type="GO" id="GO:0055088">
    <property type="term" value="P:lipid homeostasis"/>
    <property type="evidence" value="ECO:0007669"/>
    <property type="project" value="TreeGrafter"/>
</dbReference>
<evidence type="ECO:0000313" key="5">
    <source>
        <dbReference type="Proteomes" id="UP000218811"/>
    </source>
</evidence>
<dbReference type="InterPro" id="IPR029058">
    <property type="entry name" value="AB_hydrolase_fold"/>
</dbReference>
<feature type="compositionally biased region" description="Low complexity" evidence="2">
    <location>
        <begin position="242"/>
        <end position="251"/>
    </location>
</feature>
<gene>
    <name evidence="4" type="ORF">WOLCODRAFT_137350</name>
</gene>
<evidence type="ECO:0000256" key="2">
    <source>
        <dbReference type="SAM" id="MobiDB-lite"/>
    </source>
</evidence>